<feature type="region of interest" description="Disordered" evidence="1">
    <location>
        <begin position="41"/>
        <end position="196"/>
    </location>
</feature>
<feature type="compositionally biased region" description="Basic and acidic residues" evidence="1">
    <location>
        <begin position="257"/>
        <end position="274"/>
    </location>
</feature>
<feature type="compositionally biased region" description="Basic and acidic residues" evidence="1">
    <location>
        <begin position="171"/>
        <end position="188"/>
    </location>
</feature>
<accession>A0A2G8KV51</accession>
<dbReference type="OrthoDB" id="5376140at2759"/>
<evidence type="ECO:0000313" key="3">
    <source>
        <dbReference type="Proteomes" id="UP000230750"/>
    </source>
</evidence>
<dbReference type="STRING" id="307972.A0A2G8KV51"/>
<proteinExistence type="predicted"/>
<dbReference type="EMBL" id="MRZV01000351">
    <property type="protein sequence ID" value="PIK51898.1"/>
    <property type="molecule type" value="Genomic_DNA"/>
</dbReference>
<protein>
    <submittedName>
        <fullName evidence="2">Uncharacterized protein</fullName>
    </submittedName>
</protein>
<feature type="compositionally biased region" description="Basic and acidic residues" evidence="1">
    <location>
        <begin position="57"/>
        <end position="70"/>
    </location>
</feature>
<evidence type="ECO:0000256" key="1">
    <source>
        <dbReference type="SAM" id="MobiDB-lite"/>
    </source>
</evidence>
<feature type="region of interest" description="Disordered" evidence="1">
    <location>
        <begin position="250"/>
        <end position="282"/>
    </location>
</feature>
<reference evidence="2 3" key="1">
    <citation type="journal article" date="2017" name="PLoS Biol.">
        <title>The sea cucumber genome provides insights into morphological evolution and visceral regeneration.</title>
        <authorList>
            <person name="Zhang X."/>
            <person name="Sun L."/>
            <person name="Yuan J."/>
            <person name="Sun Y."/>
            <person name="Gao Y."/>
            <person name="Zhang L."/>
            <person name="Li S."/>
            <person name="Dai H."/>
            <person name="Hamel J.F."/>
            <person name="Liu C."/>
            <person name="Yu Y."/>
            <person name="Liu S."/>
            <person name="Lin W."/>
            <person name="Guo K."/>
            <person name="Jin S."/>
            <person name="Xu P."/>
            <person name="Storey K.B."/>
            <person name="Huan P."/>
            <person name="Zhang T."/>
            <person name="Zhou Y."/>
            <person name="Zhang J."/>
            <person name="Lin C."/>
            <person name="Li X."/>
            <person name="Xing L."/>
            <person name="Huo D."/>
            <person name="Sun M."/>
            <person name="Wang L."/>
            <person name="Mercier A."/>
            <person name="Li F."/>
            <person name="Yang H."/>
            <person name="Xiang J."/>
        </authorList>
    </citation>
    <scope>NUCLEOTIDE SEQUENCE [LARGE SCALE GENOMIC DNA]</scope>
    <source>
        <strain evidence="2">Shaxun</strain>
        <tissue evidence="2">Muscle</tissue>
    </source>
</reference>
<organism evidence="2 3">
    <name type="scientific">Stichopus japonicus</name>
    <name type="common">Sea cucumber</name>
    <dbReference type="NCBI Taxonomy" id="307972"/>
    <lineage>
        <taxon>Eukaryota</taxon>
        <taxon>Metazoa</taxon>
        <taxon>Echinodermata</taxon>
        <taxon>Eleutherozoa</taxon>
        <taxon>Echinozoa</taxon>
        <taxon>Holothuroidea</taxon>
        <taxon>Aspidochirotacea</taxon>
        <taxon>Aspidochirotida</taxon>
        <taxon>Stichopodidae</taxon>
        <taxon>Apostichopus</taxon>
    </lineage>
</organism>
<dbReference type="AlphaFoldDB" id="A0A2G8KV51"/>
<sequence length="864" mass="97018">MVNVDPKNYIVSPFGVYGEPKASAVIQQKLAVNDNKQPTCTEVFGETHTGSEQYQEVADHDQKTDTEAKHPAVLAQELPAAELNRPSDVEREADVESTKEPKVAQQVQPTDIELKQKLAVNDNKQPTEVFGETHTRSEQYQEMADLDQKTDTEAKHPAVLGQELQAAELNRPSDVEREADVESTKEPKVAQQVQPTDIELKQKLAVNDNKQPTEVFGETHTRSEQYQEMADLDQKTDIEAKHPAVLGQELQAAELNRPSDVEREADVESTKEPKVAQQVQPTDIELKQEMKVADQVRGYKVLETKIKDDSLLTACCNEEGEDDGQSDQDSSSSSDEGSEYLPSEEEELVPPSDASNDSFPRYPNLNLLLGSDVDTTESQETAKFNEEDSPGPPLIHVKTTSNSDGRKYNKKHVCFYCEISQAKLPRHLQSAHSDESAVRDWMGETNITLKNAKLTKIRNLGNHINNCKVLEEGRGELLVKYRPVGSVDPAEFVPCPTCYGYLTRKFLWKHTCPLQNKQSDAGKKKRGTESEMFAKKENLKLGHDPEQQNYTRTKLREVARLLIDARVVSKDENQTLTELIHPAKYDIVVTAARNLAGFDSSTHTYKVPSLALKLGHSLKKCALIVKAEGLKSGDENAVNKSTQFHELCEMKWTEDISVHAHRTLTENKRNKAKALPLAEDVLCLTSYLKETSEVQRKLVKEGTCDSFTAWKSLNELTLTQVMLFNRRRQGEISKMSVDDYNSRCLPESMDYIYDSLSDFEKELCRTFKRVEIVGKKGRTVPVLLTKEMEESMSLLLSSRENVGVSAENPYMFPSTSDGHIRGSDCIRRYAVLCGATNPTFLRSTALRKQIATVSQVAEPQRQRA</sequence>
<comment type="caution">
    <text evidence="2">The sequence shown here is derived from an EMBL/GenBank/DDBJ whole genome shotgun (WGS) entry which is preliminary data.</text>
</comment>
<name>A0A2G8KV51_STIJA</name>
<dbReference type="Proteomes" id="UP000230750">
    <property type="component" value="Unassembled WGS sequence"/>
</dbReference>
<evidence type="ECO:0000313" key="2">
    <source>
        <dbReference type="EMBL" id="PIK51898.1"/>
    </source>
</evidence>
<keyword evidence="3" id="KW-1185">Reference proteome</keyword>
<feature type="region of interest" description="Disordered" evidence="1">
    <location>
        <begin position="316"/>
        <end position="405"/>
    </location>
</feature>
<gene>
    <name evidence="2" type="ORF">BSL78_11197</name>
</gene>
<dbReference type="PANTHER" id="PTHR33480:SF1">
    <property type="entry name" value="TYR RECOMBINASE DOMAIN-CONTAINING PROTEIN"/>
    <property type="match status" value="1"/>
</dbReference>
<feature type="compositionally biased region" description="Acidic residues" evidence="1">
    <location>
        <begin position="336"/>
        <end position="348"/>
    </location>
</feature>
<feature type="compositionally biased region" description="Basic and acidic residues" evidence="1">
    <location>
        <begin position="146"/>
        <end position="156"/>
    </location>
</feature>
<feature type="compositionally biased region" description="Basic and acidic residues" evidence="1">
    <location>
        <begin position="85"/>
        <end position="102"/>
    </location>
</feature>
<dbReference type="PANTHER" id="PTHR33480">
    <property type="entry name" value="SET DOMAIN-CONTAINING PROTEIN-RELATED"/>
    <property type="match status" value="1"/>
</dbReference>